<protein>
    <submittedName>
        <fullName evidence="1">7161_t:CDS:1</fullName>
    </submittedName>
</protein>
<dbReference type="EMBL" id="CAJVQB010040513">
    <property type="protein sequence ID" value="CAG8828479.1"/>
    <property type="molecule type" value="Genomic_DNA"/>
</dbReference>
<dbReference type="Proteomes" id="UP000789901">
    <property type="component" value="Unassembled WGS sequence"/>
</dbReference>
<keyword evidence="2" id="KW-1185">Reference proteome</keyword>
<sequence length="76" mass="9358">TEKLALDNGSEHFNKLEQFNRSEHFNRPEHSNCEHPIEFQQNHGHSIEYILVNEYQIWVNIWQKNFQYLLQQNIYK</sequence>
<feature type="non-terminal residue" evidence="1">
    <location>
        <position position="1"/>
    </location>
</feature>
<proteinExistence type="predicted"/>
<name>A0ABN7WDK4_GIGMA</name>
<gene>
    <name evidence="1" type="ORF">GMARGA_LOCUS29709</name>
</gene>
<organism evidence="1 2">
    <name type="scientific">Gigaspora margarita</name>
    <dbReference type="NCBI Taxonomy" id="4874"/>
    <lineage>
        <taxon>Eukaryota</taxon>
        <taxon>Fungi</taxon>
        <taxon>Fungi incertae sedis</taxon>
        <taxon>Mucoromycota</taxon>
        <taxon>Glomeromycotina</taxon>
        <taxon>Glomeromycetes</taxon>
        <taxon>Diversisporales</taxon>
        <taxon>Gigasporaceae</taxon>
        <taxon>Gigaspora</taxon>
    </lineage>
</organism>
<evidence type="ECO:0000313" key="2">
    <source>
        <dbReference type="Proteomes" id="UP000789901"/>
    </source>
</evidence>
<comment type="caution">
    <text evidence="1">The sequence shown here is derived from an EMBL/GenBank/DDBJ whole genome shotgun (WGS) entry which is preliminary data.</text>
</comment>
<evidence type="ECO:0000313" key="1">
    <source>
        <dbReference type="EMBL" id="CAG8828479.1"/>
    </source>
</evidence>
<reference evidence="1 2" key="1">
    <citation type="submission" date="2021-06" db="EMBL/GenBank/DDBJ databases">
        <authorList>
            <person name="Kallberg Y."/>
            <person name="Tangrot J."/>
            <person name="Rosling A."/>
        </authorList>
    </citation>
    <scope>NUCLEOTIDE SEQUENCE [LARGE SCALE GENOMIC DNA]</scope>
    <source>
        <strain evidence="1 2">120-4 pot B 10/14</strain>
    </source>
</reference>
<feature type="non-terminal residue" evidence="1">
    <location>
        <position position="76"/>
    </location>
</feature>
<accession>A0ABN7WDK4</accession>